<feature type="non-terminal residue" evidence="2">
    <location>
        <position position="1"/>
    </location>
</feature>
<name>A0ABX1DBP8_9FLAO</name>
<protein>
    <recommendedName>
        <fullName evidence="1">DUF6794 domain-containing protein</fullName>
    </recommendedName>
</protein>
<gene>
    <name evidence="2" type="ORF">HC175_23200</name>
</gene>
<feature type="non-terminal residue" evidence="2">
    <location>
        <position position="96"/>
    </location>
</feature>
<sequence>EYLNCQWSESDKIEFQNKEENTAVTELHFGSGMGIRNGWELWEGKNRIARYFKRKGISHPDDMSSIILTSFHRTLNNRPIDLNGQISYHKKYWDDL</sequence>
<reference evidence="2 3" key="1">
    <citation type="submission" date="2020-03" db="EMBL/GenBank/DDBJ databases">
        <title>Salinimicrobium sp. nov, isolated from SCS.</title>
        <authorList>
            <person name="Cao W.R."/>
        </authorList>
    </citation>
    <scope>NUCLEOTIDE SEQUENCE [LARGE SCALE GENOMIC DNA]</scope>
    <source>
        <strain evidence="3">J15B91</strain>
    </source>
</reference>
<comment type="caution">
    <text evidence="2">The sequence shown here is derived from an EMBL/GenBank/DDBJ whole genome shotgun (WGS) entry which is preliminary data.</text>
</comment>
<dbReference type="EMBL" id="JAAVJR010001592">
    <property type="protein sequence ID" value="NJW55826.1"/>
    <property type="molecule type" value="Genomic_DNA"/>
</dbReference>
<evidence type="ECO:0000313" key="3">
    <source>
        <dbReference type="Proteomes" id="UP000703674"/>
    </source>
</evidence>
<evidence type="ECO:0000313" key="2">
    <source>
        <dbReference type="EMBL" id="NJW55826.1"/>
    </source>
</evidence>
<organism evidence="2 3">
    <name type="scientific">Salinimicrobium oceani</name>
    <dbReference type="NCBI Taxonomy" id="2722702"/>
    <lineage>
        <taxon>Bacteria</taxon>
        <taxon>Pseudomonadati</taxon>
        <taxon>Bacteroidota</taxon>
        <taxon>Flavobacteriia</taxon>
        <taxon>Flavobacteriales</taxon>
        <taxon>Flavobacteriaceae</taxon>
        <taxon>Salinimicrobium</taxon>
    </lineage>
</organism>
<accession>A0ABX1DBP8</accession>
<dbReference type="Pfam" id="PF20594">
    <property type="entry name" value="DUF6794"/>
    <property type="match status" value="1"/>
</dbReference>
<dbReference type="Proteomes" id="UP000703674">
    <property type="component" value="Unassembled WGS sequence"/>
</dbReference>
<dbReference type="InterPro" id="IPR046744">
    <property type="entry name" value="DUF6794"/>
</dbReference>
<proteinExistence type="predicted"/>
<keyword evidence="3" id="KW-1185">Reference proteome</keyword>
<dbReference type="RefSeq" id="WP_168140102.1">
    <property type="nucleotide sequence ID" value="NZ_JAAVJR010001592.1"/>
</dbReference>
<feature type="domain" description="DUF6794" evidence="1">
    <location>
        <begin position="2"/>
        <end position="75"/>
    </location>
</feature>
<evidence type="ECO:0000259" key="1">
    <source>
        <dbReference type="Pfam" id="PF20594"/>
    </source>
</evidence>